<reference evidence="2 3" key="1">
    <citation type="submission" date="2019-04" db="EMBL/GenBank/DDBJ databases">
        <title>Streptomyces piniterrae sp. nov., a heliquinomycin-producing actinomycete isolated from rhizosphere soil of Pinus yunnanensis.</title>
        <authorList>
            <person name="Zhuang X."/>
            <person name="Zhao J."/>
        </authorList>
    </citation>
    <scope>NUCLEOTIDE SEQUENCE [LARGE SCALE GENOMIC DNA]</scope>
    <source>
        <strain evidence="3">jys28</strain>
    </source>
</reference>
<feature type="transmembrane region" description="Helical" evidence="1">
    <location>
        <begin position="102"/>
        <end position="123"/>
    </location>
</feature>
<dbReference type="Proteomes" id="UP000308697">
    <property type="component" value="Unassembled WGS sequence"/>
</dbReference>
<feature type="transmembrane region" description="Helical" evidence="1">
    <location>
        <begin position="63"/>
        <end position="82"/>
    </location>
</feature>
<protein>
    <submittedName>
        <fullName evidence="2">DUF3159 domain-containing protein</fullName>
    </submittedName>
</protein>
<gene>
    <name evidence="2" type="ORF">FCH28_04580</name>
</gene>
<name>A0A4U0P466_9ACTN</name>
<feature type="transmembrane region" description="Helical" evidence="1">
    <location>
        <begin position="144"/>
        <end position="163"/>
    </location>
</feature>
<evidence type="ECO:0000256" key="1">
    <source>
        <dbReference type="SAM" id="Phobius"/>
    </source>
</evidence>
<sequence>MEDGADTVRAAARDRLRAAVVDVAPVFGFTVSFGLTHHLAVALVLAFAAGAGVSVYRIVRREPVWRALAVLGLVCVQSLLAAQTGDATNFFLPTLMVHCVTATANAVMLLLGRPLMGVVIGLITKEGTGWRRCRVRRRAYAKGTLVILTGSLVMLAIQLPLFLSGQAVGLGFVDSIAPLVLALDVLLGWRVYRRAVAEHHCGTDNHRTNGHIEDHLNDLTNDCVNDRMSTETSPSLERILP</sequence>
<keyword evidence="1" id="KW-0812">Transmembrane</keyword>
<dbReference type="InterPro" id="IPR016566">
    <property type="entry name" value="UCP010219"/>
</dbReference>
<dbReference type="AlphaFoldDB" id="A0A4U0P466"/>
<evidence type="ECO:0000313" key="3">
    <source>
        <dbReference type="Proteomes" id="UP000308697"/>
    </source>
</evidence>
<feature type="transmembrane region" description="Helical" evidence="1">
    <location>
        <begin position="169"/>
        <end position="189"/>
    </location>
</feature>
<dbReference type="OrthoDB" id="5244221at2"/>
<organism evidence="2 3">
    <name type="scientific">Streptomyces piniterrae</name>
    <dbReference type="NCBI Taxonomy" id="2571125"/>
    <lineage>
        <taxon>Bacteria</taxon>
        <taxon>Bacillati</taxon>
        <taxon>Actinomycetota</taxon>
        <taxon>Actinomycetes</taxon>
        <taxon>Kitasatosporales</taxon>
        <taxon>Streptomycetaceae</taxon>
        <taxon>Streptomyces</taxon>
    </lineage>
</organism>
<keyword evidence="1" id="KW-1133">Transmembrane helix</keyword>
<keyword evidence="1" id="KW-0472">Membrane</keyword>
<evidence type="ECO:0000313" key="2">
    <source>
        <dbReference type="EMBL" id="TJZ57464.1"/>
    </source>
</evidence>
<proteinExistence type="predicted"/>
<dbReference type="Pfam" id="PF11361">
    <property type="entry name" value="DUF3159"/>
    <property type="match status" value="1"/>
</dbReference>
<accession>A0A4U0P466</accession>
<feature type="transmembrane region" description="Helical" evidence="1">
    <location>
        <begin position="35"/>
        <end position="56"/>
    </location>
</feature>
<dbReference type="EMBL" id="SUMB01000002">
    <property type="protein sequence ID" value="TJZ57464.1"/>
    <property type="molecule type" value="Genomic_DNA"/>
</dbReference>
<keyword evidence="3" id="KW-1185">Reference proteome</keyword>
<comment type="caution">
    <text evidence="2">The sequence shown here is derived from an EMBL/GenBank/DDBJ whole genome shotgun (WGS) entry which is preliminary data.</text>
</comment>